<evidence type="ECO:0000313" key="2">
    <source>
        <dbReference type="EMBL" id="PNF76174.1"/>
    </source>
</evidence>
<keyword evidence="3" id="KW-1185">Reference proteome</keyword>
<evidence type="ECO:0000313" key="3">
    <source>
        <dbReference type="Proteomes" id="UP000235881"/>
    </source>
</evidence>
<feature type="chain" id="PRO_5034172193" evidence="1">
    <location>
        <begin position="23"/>
        <end position="123"/>
    </location>
</feature>
<dbReference type="RefSeq" id="WP_102828813.1">
    <property type="nucleotide sequence ID" value="NZ_CP065721.1"/>
</dbReference>
<protein>
    <submittedName>
        <fullName evidence="2">Uncharacterized protein</fullName>
    </submittedName>
</protein>
<dbReference type="Proteomes" id="UP000235881">
    <property type="component" value="Unassembled WGS sequence"/>
</dbReference>
<accession>A0A8E2QDM4</accession>
<proteinExistence type="predicted"/>
<gene>
    <name evidence="2" type="ORF">CXK95_12250</name>
</gene>
<feature type="signal peptide" evidence="1">
    <location>
        <begin position="1"/>
        <end position="22"/>
    </location>
</feature>
<dbReference type="InterPro" id="IPR046634">
    <property type="entry name" value="DUF6746"/>
</dbReference>
<name>A0A8E2QDM4_9GAMM</name>
<dbReference type="Pfam" id="PF20531">
    <property type="entry name" value="DUF6746"/>
    <property type="match status" value="1"/>
</dbReference>
<reference evidence="2 3" key="1">
    <citation type="submission" date="2018-01" db="EMBL/GenBank/DDBJ databases">
        <title>Denitrification phenotypes of diverse strains of Pseudomonas stutzeri.</title>
        <authorList>
            <person name="Milligan D.A."/>
            <person name="Bergaust L."/>
            <person name="Bakken L.R."/>
            <person name="Frostegard A."/>
        </authorList>
    </citation>
    <scope>NUCLEOTIDE SEQUENCE [LARGE SCALE GENOMIC DNA]</scope>
    <source>
        <strain evidence="2 3">DSM 50238</strain>
    </source>
</reference>
<dbReference type="EMBL" id="POUK01000004">
    <property type="protein sequence ID" value="PNF76174.1"/>
    <property type="molecule type" value="Genomic_DNA"/>
</dbReference>
<evidence type="ECO:0000256" key="1">
    <source>
        <dbReference type="SAM" id="SignalP"/>
    </source>
</evidence>
<dbReference type="AlphaFoldDB" id="A0A8E2QDM4"/>
<keyword evidence="1" id="KW-0732">Signal</keyword>
<organism evidence="2 3">
    <name type="scientific">Stutzerimonas degradans</name>
    <dbReference type="NCBI Taxonomy" id="2968968"/>
    <lineage>
        <taxon>Bacteria</taxon>
        <taxon>Pseudomonadati</taxon>
        <taxon>Pseudomonadota</taxon>
        <taxon>Gammaproteobacteria</taxon>
        <taxon>Pseudomonadales</taxon>
        <taxon>Pseudomonadaceae</taxon>
        <taxon>Stutzerimonas</taxon>
    </lineage>
</organism>
<comment type="caution">
    <text evidence="2">The sequence shown here is derived from an EMBL/GenBank/DDBJ whole genome shotgun (WGS) entry which is preliminary data.</text>
</comment>
<sequence length="123" mass="13578">MKTLIQTAALALAATIASSTFANDGAAPVHGVPSRTLTEAVANFSEYNQRLEKALAQEPTPERLQEIHELTYTLQNALEKINEDMDGLTDTLEEIHISSEARQADEVREHATEYLKTARTVIK</sequence>